<dbReference type="FunFam" id="3.90.76.10:FF:000001">
    <property type="entry name" value="Oligopeptide ABC transporter substrate-binding protein"/>
    <property type="match status" value="1"/>
</dbReference>
<evidence type="ECO:0000259" key="6">
    <source>
        <dbReference type="Pfam" id="PF00496"/>
    </source>
</evidence>
<dbReference type="RefSeq" id="WP_092281888.1">
    <property type="nucleotide sequence ID" value="NZ_FOXR01000003.1"/>
</dbReference>
<dbReference type="PROSITE" id="PS51257">
    <property type="entry name" value="PROKAR_LIPOPROTEIN"/>
    <property type="match status" value="1"/>
</dbReference>
<dbReference type="GO" id="GO:0030288">
    <property type="term" value="C:outer membrane-bounded periplasmic space"/>
    <property type="evidence" value="ECO:0007669"/>
    <property type="project" value="TreeGrafter"/>
</dbReference>
<dbReference type="PANTHER" id="PTHR30290:SF10">
    <property type="entry name" value="PERIPLASMIC OLIGOPEPTIDE-BINDING PROTEIN-RELATED"/>
    <property type="match status" value="1"/>
</dbReference>
<keyword evidence="4 5" id="KW-0732">Signal</keyword>
<dbReference type="Pfam" id="PF00496">
    <property type="entry name" value="SBP_bac_5"/>
    <property type="match status" value="1"/>
</dbReference>
<proteinExistence type="inferred from homology"/>
<name>A0A1I5SQ32_9FIRM</name>
<dbReference type="Gene3D" id="3.40.190.10">
    <property type="entry name" value="Periplasmic binding protein-like II"/>
    <property type="match status" value="1"/>
</dbReference>
<dbReference type="Proteomes" id="UP000198577">
    <property type="component" value="Unassembled WGS sequence"/>
</dbReference>
<keyword evidence="8" id="KW-1185">Reference proteome</keyword>
<dbReference type="GO" id="GO:0015833">
    <property type="term" value="P:peptide transport"/>
    <property type="evidence" value="ECO:0007669"/>
    <property type="project" value="TreeGrafter"/>
</dbReference>
<dbReference type="FunFam" id="3.10.105.10:FF:000001">
    <property type="entry name" value="Oligopeptide ABC transporter, oligopeptide-binding protein"/>
    <property type="match status" value="1"/>
</dbReference>
<evidence type="ECO:0000256" key="4">
    <source>
        <dbReference type="ARBA" id="ARBA00022729"/>
    </source>
</evidence>
<dbReference type="CDD" id="cd08504">
    <property type="entry name" value="PBP2_OppA"/>
    <property type="match status" value="1"/>
</dbReference>
<dbReference type="Gene3D" id="3.90.76.10">
    <property type="entry name" value="Dipeptide-binding Protein, Domain 1"/>
    <property type="match status" value="1"/>
</dbReference>
<dbReference type="InterPro" id="IPR000914">
    <property type="entry name" value="SBP_5_dom"/>
</dbReference>
<dbReference type="STRING" id="937334.SAMN05444406_1035"/>
<organism evidence="7 8">
    <name type="scientific">Caldicoprobacter faecalis</name>
    <dbReference type="NCBI Taxonomy" id="937334"/>
    <lineage>
        <taxon>Bacteria</taxon>
        <taxon>Bacillati</taxon>
        <taxon>Bacillota</taxon>
        <taxon>Clostridia</taxon>
        <taxon>Caldicoprobacterales</taxon>
        <taxon>Caldicoprobacteraceae</taxon>
        <taxon>Caldicoprobacter</taxon>
    </lineage>
</organism>
<reference evidence="7 8" key="1">
    <citation type="submission" date="2016-10" db="EMBL/GenBank/DDBJ databases">
        <authorList>
            <person name="de Groot N.N."/>
        </authorList>
    </citation>
    <scope>NUCLEOTIDE SEQUENCE [LARGE SCALE GENOMIC DNA]</scope>
    <source>
        <strain evidence="7 8">DSM 20678</strain>
    </source>
</reference>
<feature type="chain" id="PRO_5011711015" evidence="5">
    <location>
        <begin position="24"/>
        <end position="534"/>
    </location>
</feature>
<feature type="domain" description="Solute-binding protein family 5" evidence="6">
    <location>
        <begin position="72"/>
        <end position="457"/>
    </location>
</feature>
<comment type="subcellular location">
    <subcellularLocation>
        <location evidence="1">Cell envelope</location>
    </subcellularLocation>
</comment>
<comment type="similarity">
    <text evidence="2">Belongs to the bacterial solute-binding protein 5 family.</text>
</comment>
<evidence type="ECO:0000256" key="3">
    <source>
        <dbReference type="ARBA" id="ARBA00022448"/>
    </source>
</evidence>
<feature type="signal peptide" evidence="5">
    <location>
        <begin position="1"/>
        <end position="23"/>
    </location>
</feature>
<accession>A0A1I5SQ32</accession>
<evidence type="ECO:0000256" key="1">
    <source>
        <dbReference type="ARBA" id="ARBA00004196"/>
    </source>
</evidence>
<keyword evidence="3" id="KW-0813">Transport</keyword>
<dbReference type="InterPro" id="IPR039424">
    <property type="entry name" value="SBP_5"/>
</dbReference>
<evidence type="ECO:0000256" key="5">
    <source>
        <dbReference type="SAM" id="SignalP"/>
    </source>
</evidence>
<dbReference type="SUPFAM" id="SSF53850">
    <property type="entry name" value="Periplasmic binding protein-like II"/>
    <property type="match status" value="1"/>
</dbReference>
<dbReference type="GO" id="GO:1904680">
    <property type="term" value="F:peptide transmembrane transporter activity"/>
    <property type="evidence" value="ECO:0007669"/>
    <property type="project" value="TreeGrafter"/>
</dbReference>
<dbReference type="AlphaFoldDB" id="A0A1I5SQ32"/>
<dbReference type="OrthoDB" id="239741at2"/>
<dbReference type="PIRSF" id="PIRSF002741">
    <property type="entry name" value="MppA"/>
    <property type="match status" value="1"/>
</dbReference>
<evidence type="ECO:0000313" key="8">
    <source>
        <dbReference type="Proteomes" id="UP000198577"/>
    </source>
</evidence>
<dbReference type="Gene3D" id="3.10.105.10">
    <property type="entry name" value="Dipeptide-binding Protein, Domain 3"/>
    <property type="match status" value="1"/>
</dbReference>
<dbReference type="EMBL" id="FOXR01000003">
    <property type="protein sequence ID" value="SFP72835.1"/>
    <property type="molecule type" value="Genomic_DNA"/>
</dbReference>
<evidence type="ECO:0000313" key="7">
    <source>
        <dbReference type="EMBL" id="SFP72835.1"/>
    </source>
</evidence>
<protein>
    <submittedName>
        <fullName evidence="7">Oligopeptide transport system substrate-binding protein</fullName>
    </submittedName>
</protein>
<dbReference type="InterPro" id="IPR030678">
    <property type="entry name" value="Peptide/Ni-bd"/>
</dbReference>
<dbReference type="PANTHER" id="PTHR30290">
    <property type="entry name" value="PERIPLASMIC BINDING COMPONENT OF ABC TRANSPORTER"/>
    <property type="match status" value="1"/>
</dbReference>
<gene>
    <name evidence="7" type="ORF">SAMN05444406_1035</name>
</gene>
<sequence>MIKRAIVLLLCTAVIVSLFTACASSGSDNKPITYNMGANPKTIDPHLNNAVEAGSVIVHCFEGLTRKDAEGKIQPGMAERWDISDDGTKYTFYLRDAKWSDGKPVTAHDFVYSWRRAVDPNTGAEYAYQLWYIKNAQAITEGKMSPKELGVRAVDDKTLEVELEAPCAYFLQLTAFPTLFPVREDIIEKYGDGWANNPETYITNGPMVITEFVVNEKIVLKKSDTYWNKDAIKADELVFTMISDPASELSAFEAGEIDFADSPPAEEIPRLKKEGKLTVKPQLGTYFYCLNVEKPPLDNPKVRKALALAIDRQYIIDNAAKNSAFPAYAWVPPGMPDAKEGSDFRKVGGNYIGEDYKKNVEEAKKLLAEAGYPNGEGFPELTLLFNSEGGHKTIAEAVQEMWKNNLGINVKLDSQEWAVFQETRTQGNYEIARHGWVGDYVDPMTMLDMWHSKSGQNDARWKNSEYDRLIELAKRSGDQKERMEAMHKAEEILMTEMPIIPIYYYTDLYLINPKIGGFYYDPLGFKVFLYATKK</sequence>
<dbReference type="GO" id="GO:0043190">
    <property type="term" value="C:ATP-binding cassette (ABC) transporter complex"/>
    <property type="evidence" value="ECO:0007669"/>
    <property type="project" value="InterPro"/>
</dbReference>
<evidence type="ECO:0000256" key="2">
    <source>
        <dbReference type="ARBA" id="ARBA00005695"/>
    </source>
</evidence>